<feature type="transmembrane region" description="Helical" evidence="1">
    <location>
        <begin position="73"/>
        <end position="94"/>
    </location>
</feature>
<gene>
    <name evidence="2" type="ORF">KGA66_26055</name>
</gene>
<evidence type="ECO:0000313" key="2">
    <source>
        <dbReference type="EMBL" id="MBS2966530.1"/>
    </source>
</evidence>
<dbReference type="Proteomes" id="UP000677913">
    <property type="component" value="Unassembled WGS sequence"/>
</dbReference>
<sequence length="142" mass="14772">MRLTWRDAVTAAFMAAIVAVYLAHLNDATGWLLSSVRGNATAILVLGAVGGCALGTAAELYRSPDEDSVTKLYLMLANLLGLTALVGALVALIAASEAALAVLFAATMALWVISTVRHLSRETPLPIRGADHRTPAGSPPIH</sequence>
<keyword evidence="3" id="KW-1185">Reference proteome</keyword>
<comment type="caution">
    <text evidence="2">The sequence shown here is derived from an EMBL/GenBank/DDBJ whole genome shotgun (WGS) entry which is preliminary data.</text>
</comment>
<accession>A0A8J7WTM3</accession>
<evidence type="ECO:0000313" key="3">
    <source>
        <dbReference type="Proteomes" id="UP000677913"/>
    </source>
</evidence>
<feature type="transmembrane region" description="Helical" evidence="1">
    <location>
        <begin position="41"/>
        <end position="61"/>
    </location>
</feature>
<proteinExistence type="predicted"/>
<protein>
    <submittedName>
        <fullName evidence="2">Uncharacterized protein</fullName>
    </submittedName>
</protein>
<keyword evidence="1" id="KW-1133">Transmembrane helix</keyword>
<keyword evidence="1" id="KW-0472">Membrane</keyword>
<dbReference type="EMBL" id="JAGSXH010000160">
    <property type="protein sequence ID" value="MBS2966530.1"/>
    <property type="molecule type" value="Genomic_DNA"/>
</dbReference>
<evidence type="ECO:0000256" key="1">
    <source>
        <dbReference type="SAM" id="Phobius"/>
    </source>
</evidence>
<feature type="transmembrane region" description="Helical" evidence="1">
    <location>
        <begin position="100"/>
        <end position="119"/>
    </location>
</feature>
<dbReference type="RefSeq" id="WP_211471691.1">
    <property type="nucleotide sequence ID" value="NZ_JAGSXH010000160.1"/>
</dbReference>
<name>A0A8J7WTM3_9ACTN</name>
<dbReference type="AlphaFoldDB" id="A0A8J7WTM3"/>
<reference evidence="2" key="1">
    <citation type="submission" date="2021-04" db="EMBL/GenBank/DDBJ databases">
        <title>Genome based classification of Actinospica acidithermotolerans sp. nov., an actinobacterium isolated from an Indonesian hot spring.</title>
        <authorList>
            <person name="Kusuma A.B."/>
            <person name="Putra K.E."/>
            <person name="Nafisah S."/>
            <person name="Loh J."/>
            <person name="Nouioui I."/>
            <person name="Goodfellow M."/>
        </authorList>
    </citation>
    <scope>NUCLEOTIDE SEQUENCE</scope>
    <source>
        <strain evidence="2">DSM 45618</strain>
    </source>
</reference>
<organism evidence="2 3">
    <name type="scientific">Actinocrinis puniceicyclus</name>
    <dbReference type="NCBI Taxonomy" id="977794"/>
    <lineage>
        <taxon>Bacteria</taxon>
        <taxon>Bacillati</taxon>
        <taxon>Actinomycetota</taxon>
        <taxon>Actinomycetes</taxon>
        <taxon>Catenulisporales</taxon>
        <taxon>Actinospicaceae</taxon>
        <taxon>Actinocrinis</taxon>
    </lineage>
</organism>
<keyword evidence="1" id="KW-0812">Transmembrane</keyword>